<organism evidence="4 5">
    <name type="scientific">Lithohypha guttulata</name>
    <dbReference type="NCBI Taxonomy" id="1690604"/>
    <lineage>
        <taxon>Eukaryota</taxon>
        <taxon>Fungi</taxon>
        <taxon>Dikarya</taxon>
        <taxon>Ascomycota</taxon>
        <taxon>Pezizomycotina</taxon>
        <taxon>Eurotiomycetes</taxon>
        <taxon>Chaetothyriomycetidae</taxon>
        <taxon>Chaetothyriales</taxon>
        <taxon>Trichomeriaceae</taxon>
        <taxon>Lithohypha</taxon>
    </lineage>
</organism>
<protein>
    <recommendedName>
        <fullName evidence="3">DUF1996 domain-containing protein</fullName>
    </recommendedName>
</protein>
<feature type="signal peptide" evidence="2">
    <location>
        <begin position="1"/>
        <end position="26"/>
    </location>
</feature>
<feature type="domain" description="DUF1996" evidence="3">
    <location>
        <begin position="42"/>
        <end position="295"/>
    </location>
</feature>
<reference evidence="4 5" key="1">
    <citation type="submission" date="2023-08" db="EMBL/GenBank/DDBJ databases">
        <title>Black Yeasts Isolated from many extreme environments.</title>
        <authorList>
            <person name="Coleine C."/>
            <person name="Stajich J.E."/>
            <person name="Selbmann L."/>
        </authorList>
    </citation>
    <scope>NUCLEOTIDE SEQUENCE [LARGE SCALE GENOMIC DNA]</scope>
    <source>
        <strain evidence="4 5">CCFEE 5885</strain>
    </source>
</reference>
<evidence type="ECO:0000256" key="2">
    <source>
        <dbReference type="SAM" id="SignalP"/>
    </source>
</evidence>
<dbReference type="Pfam" id="PF09362">
    <property type="entry name" value="DUF1996"/>
    <property type="match status" value="1"/>
</dbReference>
<evidence type="ECO:0000313" key="5">
    <source>
        <dbReference type="Proteomes" id="UP001345013"/>
    </source>
</evidence>
<comment type="caution">
    <text evidence="4">The sequence shown here is derived from an EMBL/GenBank/DDBJ whole genome shotgun (WGS) entry which is preliminary data.</text>
</comment>
<dbReference type="Proteomes" id="UP001345013">
    <property type="component" value="Unassembled WGS sequence"/>
</dbReference>
<dbReference type="PANTHER" id="PTHR43662:SF7">
    <property type="entry name" value="DUF1996 DOMAIN-CONTAINING PROTEIN"/>
    <property type="match status" value="1"/>
</dbReference>
<feature type="region of interest" description="Disordered" evidence="1">
    <location>
        <begin position="412"/>
        <end position="431"/>
    </location>
</feature>
<sequence>MPLPEVKLKALLTLLAATSLVSPCNAFFRNLMISDTAMARVDPIVNRGEPAMHVHHLTGGGNLNFESTGETLSTSNCTNSILTQDKSAYWAPWMYFEHENGTVQDVKLALGLTAYYKFETRGNTGGDVEYSVFPKGLKMLSGDSSKRNWTSPWPVPAQSLWGPEDTTQEALQEKAMGFNCMNYESGKNEPSFAYPWLRNKDYLDAHCTEGVRAEIIFPSCWDGKNLDSDDHKSHTAFPTLIQDGVCPETHPIYLPILFYETIWQTNAFKDLPGRFVLANGDPTGYGYHADFIAAWDDGVQEQVRDNPQCTGLTTDGVVENCPVFQGRIQSQQEAASCKLTLPSSIAGEQTDGIMEGLPGDVKISGVQHDPGSPGGSSETYAPSSSVPASRSSAEATATDTSDYYHSAATTASPTTFATSPPPAQSQYPSTTTTTYTSGKYVVEMVLVDMVQTVTATTAPTMTHTVVVDGTGESARAKSRIRARKHVRNHGHY</sequence>
<feature type="compositionally biased region" description="Low complexity" evidence="1">
    <location>
        <begin position="381"/>
        <end position="395"/>
    </location>
</feature>
<evidence type="ECO:0000259" key="3">
    <source>
        <dbReference type="Pfam" id="PF09362"/>
    </source>
</evidence>
<dbReference type="EMBL" id="JAVRRG010000193">
    <property type="protein sequence ID" value="KAK5079474.1"/>
    <property type="molecule type" value="Genomic_DNA"/>
</dbReference>
<keyword evidence="2" id="KW-0732">Signal</keyword>
<feature type="region of interest" description="Disordered" evidence="1">
    <location>
        <begin position="349"/>
        <end position="405"/>
    </location>
</feature>
<name>A0ABR0JXJ5_9EURO</name>
<dbReference type="PANTHER" id="PTHR43662">
    <property type="match status" value="1"/>
</dbReference>
<gene>
    <name evidence="4" type="ORF">LTR24_009234</name>
</gene>
<feature type="chain" id="PRO_5045593639" description="DUF1996 domain-containing protein" evidence="2">
    <location>
        <begin position="27"/>
        <end position="492"/>
    </location>
</feature>
<evidence type="ECO:0000313" key="4">
    <source>
        <dbReference type="EMBL" id="KAK5079474.1"/>
    </source>
</evidence>
<evidence type="ECO:0000256" key="1">
    <source>
        <dbReference type="SAM" id="MobiDB-lite"/>
    </source>
</evidence>
<keyword evidence="5" id="KW-1185">Reference proteome</keyword>
<proteinExistence type="predicted"/>
<dbReference type="InterPro" id="IPR018535">
    <property type="entry name" value="DUF1996"/>
</dbReference>
<accession>A0ABR0JXJ5</accession>